<evidence type="ECO:0000313" key="3">
    <source>
        <dbReference type="Proteomes" id="UP000293360"/>
    </source>
</evidence>
<reference evidence="2 3" key="1">
    <citation type="submission" date="2018-06" db="EMBL/GenBank/DDBJ databases">
        <title>Complete Genomes of Monosporascus.</title>
        <authorList>
            <person name="Robinson A.J."/>
            <person name="Natvig D.O."/>
        </authorList>
    </citation>
    <scope>NUCLEOTIDE SEQUENCE [LARGE SCALE GENOMIC DNA]</scope>
    <source>
        <strain evidence="2 3">CBS 110550</strain>
    </source>
</reference>
<dbReference type="Pfam" id="PF06985">
    <property type="entry name" value="HET"/>
    <property type="match status" value="1"/>
</dbReference>
<feature type="domain" description="Heterokaryon incompatibility" evidence="1">
    <location>
        <begin position="50"/>
        <end position="145"/>
    </location>
</feature>
<dbReference type="OrthoDB" id="20872at2759"/>
<dbReference type="PANTHER" id="PTHR10622:SF10">
    <property type="entry name" value="HET DOMAIN-CONTAINING PROTEIN"/>
    <property type="match status" value="1"/>
</dbReference>
<name>A0A4Q4TBQ1_9PEZI</name>
<dbReference type="AlphaFoldDB" id="A0A4Q4TBQ1"/>
<dbReference type="InterPro" id="IPR010730">
    <property type="entry name" value="HET"/>
</dbReference>
<sequence length="445" mass="50880">MSQSLEMRMHQHITEYHSNSQVKMSNMRCLDTATFELHYNHQNVFKTEGYAILSHRWAENEITFDRIGDYAAELRKTRDSHCIPQLDKIFGACTIARSQGTRWMWIDSCCIDKSSSQEYQESINSMFKWYSDAVVCITYMSDVRKNLSVTTGPQVFYDSQTGKPSVWFTRGWTLQELLAPRNMQFYDKKWEFLGTKERLAAPLADITGIKAEYLTGAEDFRNACIAAKMSWMAGRETTREEDMAYSMLGLFSVYMTPQYGEGNGAFMRLQELLISKNDESLFAWRMPPEGFGAAHRIQSNSVVELGPDEWGLLAPSPRCYMLCGKMTIQGKGVMRHRGGFIKTPQGISGPISKKDHYKTAFFSGLSIVGAIPFQVWVAVRDRTTLKFTLNCWEPNESGSLRAVQVYLRPVQIDPRIYTRTKCHELKLVRGVDNSNYSAIGTVWQP</sequence>
<dbReference type="PANTHER" id="PTHR10622">
    <property type="entry name" value="HET DOMAIN-CONTAINING PROTEIN"/>
    <property type="match status" value="1"/>
</dbReference>
<evidence type="ECO:0000259" key="1">
    <source>
        <dbReference type="Pfam" id="PF06985"/>
    </source>
</evidence>
<dbReference type="EMBL" id="QJNU01000228">
    <property type="protein sequence ID" value="RYP04091.1"/>
    <property type="molecule type" value="Genomic_DNA"/>
</dbReference>
<dbReference type="STRING" id="155417.A0A4Q4TBQ1"/>
<proteinExistence type="predicted"/>
<accession>A0A4Q4TBQ1</accession>
<dbReference type="Proteomes" id="UP000293360">
    <property type="component" value="Unassembled WGS sequence"/>
</dbReference>
<comment type="caution">
    <text evidence="2">The sequence shown here is derived from an EMBL/GenBank/DDBJ whole genome shotgun (WGS) entry which is preliminary data.</text>
</comment>
<evidence type="ECO:0000313" key="2">
    <source>
        <dbReference type="EMBL" id="RYP04091.1"/>
    </source>
</evidence>
<protein>
    <recommendedName>
        <fullName evidence="1">Heterokaryon incompatibility domain-containing protein</fullName>
    </recommendedName>
</protein>
<gene>
    <name evidence="2" type="ORF">DL764_004685</name>
</gene>
<keyword evidence="3" id="KW-1185">Reference proteome</keyword>
<organism evidence="2 3">
    <name type="scientific">Monosporascus ibericus</name>
    <dbReference type="NCBI Taxonomy" id="155417"/>
    <lineage>
        <taxon>Eukaryota</taxon>
        <taxon>Fungi</taxon>
        <taxon>Dikarya</taxon>
        <taxon>Ascomycota</taxon>
        <taxon>Pezizomycotina</taxon>
        <taxon>Sordariomycetes</taxon>
        <taxon>Xylariomycetidae</taxon>
        <taxon>Xylariales</taxon>
        <taxon>Xylariales incertae sedis</taxon>
        <taxon>Monosporascus</taxon>
    </lineage>
</organism>